<feature type="binding site" evidence="17">
    <location>
        <position position="988"/>
    </location>
    <ligand>
        <name>ATP</name>
        <dbReference type="ChEBI" id="CHEBI:30616"/>
    </ligand>
</feature>
<comment type="catalytic activity">
    <reaction evidence="1 16">
        <text>ATP = 3',5'-cyclic AMP + diphosphate</text>
        <dbReference type="Rhea" id="RHEA:15389"/>
        <dbReference type="ChEBI" id="CHEBI:30616"/>
        <dbReference type="ChEBI" id="CHEBI:33019"/>
        <dbReference type="ChEBI" id="CHEBI:58165"/>
        <dbReference type="EC" id="4.6.1.1"/>
    </reaction>
</comment>
<evidence type="ECO:0000256" key="8">
    <source>
        <dbReference type="ARBA" id="ARBA00022741"/>
    </source>
</evidence>
<dbReference type="PROSITE" id="PS50125">
    <property type="entry name" value="GUANYLATE_CYCLASE_2"/>
    <property type="match status" value="2"/>
</dbReference>
<feature type="transmembrane region" description="Helical" evidence="20">
    <location>
        <begin position="37"/>
        <end position="54"/>
    </location>
</feature>
<comment type="similarity">
    <text evidence="16 19">Belongs to the adenylyl cyclase class-4/guanylyl cyclase family.</text>
</comment>
<dbReference type="Pfam" id="PF16214">
    <property type="entry name" value="AC_N"/>
    <property type="match status" value="1"/>
</dbReference>
<evidence type="ECO:0000256" key="1">
    <source>
        <dbReference type="ARBA" id="ARBA00001593"/>
    </source>
</evidence>
<feature type="binding site" evidence="17">
    <location>
        <begin position="269"/>
        <end position="274"/>
    </location>
    <ligand>
        <name>ATP</name>
        <dbReference type="ChEBI" id="CHEBI:30616"/>
    </ligand>
</feature>
<feature type="transmembrane region" description="Helical" evidence="20">
    <location>
        <begin position="681"/>
        <end position="700"/>
    </location>
</feature>
<dbReference type="GO" id="GO:0006171">
    <property type="term" value="P:cAMP biosynthetic process"/>
    <property type="evidence" value="ECO:0007669"/>
    <property type="project" value="UniProtKB-KW"/>
</dbReference>
<sequence>MEAGTSDQIFPKSFKDAVLERLFQTYSVKQKRSAIECYLLASVLFNLQNLVLIVDVNSVHFVHSLVFLTVNIFIFLWCRFSSKPFWSVIPHVTWGLSLLQVLVHMGLQVYPHTSRDYLGWILLISFFIYATLPVELQMCRLLSIVSCIVYILVILLIHHLTDSSTSSQPFLFRQICTNVILLVSANILGQMCFTMSEKEQRTAFLETRQCLEMRLVIEEQSAEQERLLLSVLPEHVAVKMRQDLGESFDSQFKKIYMSRHENVSILYADIVGFTAISSTYSASELVKILNELFARFDRLSEKYNQLRIKILGDCYYCISGAPEERPDHAILSVHMGLSMVKAIKYVQQTTNSPVDMRVGIHTGAVLAGVLGQRQWQFDVYSKDVELANKMESSGLPGRVHISEKTLCYIDGNFEVEPAFGENREETLRQAGLKTYFIVNTIIPFKDESGGRYDVENYQDFKDDEIVAENNIEKTRAREDSEDFKMRLKKDVMERDLSKYTGIFSKRKLSINCKGYNQHKDSVSNSKMALASGPIILFFITIAKMFVLPWNPRALITIILNVLIFIVVLAVAIVPSLPQSLTGALEGRILGLNDSLILRQCMGAFVSLLIFLVNIIYMLLCEDSSSLIPISSNITSPIPHNCSLSEISSTPLCVFPSYYSMFCILILITVILHGQNTFPQKCVLLSIMLAVQIGSNVLFVQESMYCERYFSSIYEGGNPQFGMLGPSTLLLFVSLSLTFLAFYMEKASKVLFVWKKEVESQKETASDIRRRNEALVYNILPPHVAAHFLGNRKRQHEELYSQSYAEVGVLFASMPNFSEFYCEDDVNKQGLECLRFLNEVISDFDALLEVPKFKEVIKIKTIGSTYMAASGLDPNFVTLIKPTDPIEVRWKHLDVLIEFAIELKKALTGINENSFNHFVLKMGVNHGPITAGVIGARKPHYDIWGNTVNVASRMESTGRAGFIQVTEETMLILQHFGYMFEQRGLVSVKGKGQLMTYYLLGKNTSGTHHPYESTIMEPLKEVDEEHEKAEEINETNLTLELDETNETEELLKKEDVQNGVIVPIFLESPSIYLV</sequence>
<comment type="cofactor">
    <cofactor evidence="18">
        <name>Mg(2+)</name>
        <dbReference type="ChEBI" id="CHEBI:18420"/>
    </cofactor>
    <cofactor evidence="18">
        <name>Mn(2+)</name>
        <dbReference type="ChEBI" id="CHEBI:29035"/>
    </cofactor>
    <text evidence="18">Binds 2 magnesium ions per subunit. Is also active with manganese (in vitro).</text>
</comment>
<dbReference type="InterPro" id="IPR032628">
    <property type="entry name" value="AC_N"/>
</dbReference>
<dbReference type="AlphaFoldDB" id="A0A8D8TSQ4"/>
<feature type="domain" description="Guanylate cyclase" evidence="21">
    <location>
        <begin position="807"/>
        <end position="954"/>
    </location>
</feature>
<keyword evidence="5 20" id="KW-0812">Transmembrane</keyword>
<dbReference type="SUPFAM" id="SSF55073">
    <property type="entry name" value="Nucleotide cyclase"/>
    <property type="match status" value="2"/>
</dbReference>
<proteinExistence type="inferred from homology"/>
<dbReference type="GO" id="GO:0007189">
    <property type="term" value="P:adenylate cyclase-activating G protein-coupled receptor signaling pathway"/>
    <property type="evidence" value="ECO:0007669"/>
    <property type="project" value="TreeGrafter"/>
</dbReference>
<evidence type="ECO:0000256" key="14">
    <source>
        <dbReference type="ARBA" id="ARBA00023180"/>
    </source>
</evidence>
<dbReference type="PROSITE" id="PS00452">
    <property type="entry name" value="GUANYLATE_CYCLASE_1"/>
    <property type="match status" value="1"/>
</dbReference>
<reference evidence="22" key="1">
    <citation type="submission" date="2021-05" db="EMBL/GenBank/DDBJ databases">
        <authorList>
            <person name="Alioto T."/>
            <person name="Alioto T."/>
            <person name="Gomez Garrido J."/>
        </authorList>
    </citation>
    <scope>NUCLEOTIDE SEQUENCE</scope>
</reference>
<evidence type="ECO:0000256" key="17">
    <source>
        <dbReference type="PIRSR" id="PIRSR039050-50"/>
    </source>
</evidence>
<feature type="transmembrane region" description="Helical" evidence="20">
    <location>
        <begin position="527"/>
        <end position="547"/>
    </location>
</feature>
<feature type="binding site" evidence="18">
    <location>
        <position position="269"/>
    </location>
    <ligand>
        <name>Mg(2+)</name>
        <dbReference type="ChEBI" id="CHEBI:18420"/>
        <label>1</label>
        <note>catalytic</note>
    </ligand>
</feature>
<evidence type="ECO:0000256" key="3">
    <source>
        <dbReference type="ARBA" id="ARBA00004141"/>
    </source>
</evidence>
<keyword evidence="8 16" id="KW-0547">Nucleotide-binding</keyword>
<feature type="binding site" evidence="17">
    <location>
        <begin position="948"/>
        <end position="952"/>
    </location>
    <ligand>
        <name>ATP</name>
        <dbReference type="ChEBI" id="CHEBI:30616"/>
    </ligand>
</feature>
<feature type="transmembrane region" description="Helical" evidence="20">
    <location>
        <begin position="85"/>
        <end position="105"/>
    </location>
</feature>
<dbReference type="EMBL" id="HBUF01303388">
    <property type="protein sequence ID" value="CAG6691560.1"/>
    <property type="molecule type" value="Transcribed_RNA"/>
</dbReference>
<evidence type="ECO:0000313" key="22">
    <source>
        <dbReference type="EMBL" id="CAG6691560.1"/>
    </source>
</evidence>
<keyword evidence="11 20" id="KW-1133">Transmembrane helix</keyword>
<evidence type="ECO:0000256" key="19">
    <source>
        <dbReference type="RuleBase" id="RU000405"/>
    </source>
</evidence>
<evidence type="ECO:0000259" key="21">
    <source>
        <dbReference type="PROSITE" id="PS50125"/>
    </source>
</evidence>
<comment type="cofactor">
    <cofactor evidence="2">
        <name>Mn(2+)</name>
        <dbReference type="ChEBI" id="CHEBI:29035"/>
    </cofactor>
</comment>
<feature type="binding site" evidence="18">
    <location>
        <position position="270"/>
    </location>
    <ligand>
        <name>Mg(2+)</name>
        <dbReference type="ChEBI" id="CHEBI:18420"/>
        <label>2</label>
        <note>catalytic</note>
    </ligand>
</feature>
<dbReference type="InterPro" id="IPR001054">
    <property type="entry name" value="A/G_cyclase"/>
</dbReference>
<dbReference type="GO" id="GO:0046872">
    <property type="term" value="F:metal ion binding"/>
    <property type="evidence" value="ECO:0007669"/>
    <property type="project" value="UniProtKB-KW"/>
</dbReference>
<keyword evidence="14" id="KW-0325">Glycoprotein</keyword>
<evidence type="ECO:0000256" key="9">
    <source>
        <dbReference type="ARBA" id="ARBA00022840"/>
    </source>
</evidence>
<dbReference type="InterPro" id="IPR030672">
    <property type="entry name" value="Adcy"/>
</dbReference>
<dbReference type="FunFam" id="3.30.70.1230:FF:000006">
    <property type="entry name" value="Adenylate cyclase"/>
    <property type="match status" value="1"/>
</dbReference>
<feature type="domain" description="Guanylate cyclase" evidence="21">
    <location>
        <begin position="264"/>
        <end position="391"/>
    </location>
</feature>
<dbReference type="GO" id="GO:0005886">
    <property type="term" value="C:plasma membrane"/>
    <property type="evidence" value="ECO:0007669"/>
    <property type="project" value="InterPro"/>
</dbReference>
<evidence type="ECO:0000256" key="13">
    <source>
        <dbReference type="ARBA" id="ARBA00023136"/>
    </source>
</evidence>
<dbReference type="PANTHER" id="PTHR45627:SF30">
    <property type="entry name" value="ADENYLATE CYCLASE TYPE 3"/>
    <property type="match status" value="1"/>
</dbReference>
<dbReference type="GO" id="GO:0035556">
    <property type="term" value="P:intracellular signal transduction"/>
    <property type="evidence" value="ECO:0007669"/>
    <property type="project" value="InterPro"/>
</dbReference>
<dbReference type="PIRSF" id="PIRSF039050">
    <property type="entry name" value="Ade_cyc"/>
    <property type="match status" value="1"/>
</dbReference>
<feature type="transmembrane region" description="Helical" evidence="20">
    <location>
        <begin position="141"/>
        <end position="160"/>
    </location>
</feature>
<keyword evidence="6 16" id="KW-0479">Metal-binding</keyword>
<feature type="transmembrane region" description="Helical" evidence="20">
    <location>
        <begin position="595"/>
        <end position="619"/>
    </location>
</feature>
<dbReference type="CDD" id="cd07302">
    <property type="entry name" value="CHD"/>
    <property type="match status" value="2"/>
</dbReference>
<dbReference type="SMART" id="SM00044">
    <property type="entry name" value="CYCc"/>
    <property type="match status" value="2"/>
</dbReference>
<protein>
    <recommendedName>
        <fullName evidence="4 16">adenylate cyclase</fullName>
        <ecNumber evidence="4 16">4.6.1.1</ecNumber>
    </recommendedName>
</protein>
<feature type="binding site" evidence="17">
    <location>
        <begin position="311"/>
        <end position="313"/>
    </location>
    <ligand>
        <name>ATP</name>
        <dbReference type="ChEBI" id="CHEBI:30616"/>
    </ligand>
</feature>
<dbReference type="GO" id="GO:0004016">
    <property type="term" value="F:adenylate cyclase activity"/>
    <property type="evidence" value="ECO:0007669"/>
    <property type="project" value="UniProtKB-EC"/>
</dbReference>
<evidence type="ECO:0000256" key="4">
    <source>
        <dbReference type="ARBA" id="ARBA00012201"/>
    </source>
</evidence>
<feature type="binding site" evidence="18">
    <location>
        <position position="313"/>
    </location>
    <ligand>
        <name>Mg(2+)</name>
        <dbReference type="ChEBI" id="CHEBI:18420"/>
        <label>1</label>
        <note>catalytic</note>
    </ligand>
</feature>
<feature type="binding site" evidence="18">
    <location>
        <position position="269"/>
    </location>
    <ligand>
        <name>Mg(2+)</name>
        <dbReference type="ChEBI" id="CHEBI:18420"/>
        <label>2</label>
        <note>catalytic</note>
    </ligand>
</feature>
<evidence type="ECO:0000256" key="15">
    <source>
        <dbReference type="ARBA" id="ARBA00023239"/>
    </source>
</evidence>
<keyword evidence="12 16" id="KW-0115">cAMP biosynthesis</keyword>
<dbReference type="PANTHER" id="PTHR45627">
    <property type="entry name" value="ADENYLATE CYCLASE TYPE 1"/>
    <property type="match status" value="1"/>
</dbReference>
<feature type="transmembrane region" description="Helical" evidence="20">
    <location>
        <begin position="657"/>
        <end position="674"/>
    </location>
</feature>
<feature type="binding site" evidence="17">
    <location>
        <begin position="941"/>
        <end position="943"/>
    </location>
    <ligand>
        <name>ATP</name>
        <dbReference type="ChEBI" id="CHEBI:30616"/>
    </ligand>
</feature>
<evidence type="ECO:0000256" key="11">
    <source>
        <dbReference type="ARBA" id="ARBA00022989"/>
    </source>
</evidence>
<feature type="transmembrane region" description="Helical" evidence="20">
    <location>
        <begin position="117"/>
        <end position="134"/>
    </location>
</feature>
<name>A0A8D8TSQ4_9HEMI</name>
<dbReference type="FunFam" id="3.30.70.1230:FF:000014">
    <property type="entry name" value="adenylate cyclase type 9"/>
    <property type="match status" value="1"/>
</dbReference>
<keyword evidence="13 16" id="KW-0472">Membrane</keyword>
<feature type="transmembrane region" description="Helical" evidence="20">
    <location>
        <begin position="720"/>
        <end position="742"/>
    </location>
</feature>
<dbReference type="EC" id="4.6.1.1" evidence="4 16"/>
<evidence type="ECO:0000256" key="10">
    <source>
        <dbReference type="ARBA" id="ARBA00022842"/>
    </source>
</evidence>
<feature type="binding site" evidence="18">
    <location>
        <position position="313"/>
    </location>
    <ligand>
        <name>Mg(2+)</name>
        <dbReference type="ChEBI" id="CHEBI:18420"/>
        <label>2</label>
        <note>catalytic</note>
    </ligand>
</feature>
<feature type="transmembrane region" description="Helical" evidence="20">
    <location>
        <begin position="553"/>
        <end position="574"/>
    </location>
</feature>
<dbReference type="InterPro" id="IPR018297">
    <property type="entry name" value="A/G_cyclase_CS"/>
</dbReference>
<accession>A0A8D8TSQ4</accession>
<evidence type="ECO:0000256" key="5">
    <source>
        <dbReference type="ARBA" id="ARBA00022692"/>
    </source>
</evidence>
<dbReference type="GO" id="GO:0005524">
    <property type="term" value="F:ATP binding"/>
    <property type="evidence" value="ECO:0007669"/>
    <property type="project" value="UniProtKB-UniRule"/>
</dbReference>
<dbReference type="InterPro" id="IPR029787">
    <property type="entry name" value="Nucleotide_cyclase"/>
</dbReference>
<evidence type="ECO:0000256" key="7">
    <source>
        <dbReference type="ARBA" id="ARBA00022737"/>
    </source>
</evidence>
<evidence type="ECO:0000256" key="12">
    <source>
        <dbReference type="ARBA" id="ARBA00022998"/>
    </source>
</evidence>
<dbReference type="Gene3D" id="3.30.70.1230">
    <property type="entry name" value="Nucleotide cyclase"/>
    <property type="match status" value="2"/>
</dbReference>
<feature type="binding site" evidence="17">
    <location>
        <position position="859"/>
    </location>
    <ligand>
        <name>ATP</name>
        <dbReference type="ChEBI" id="CHEBI:30616"/>
    </ligand>
</feature>
<keyword evidence="18" id="KW-0464">Manganese</keyword>
<evidence type="ECO:0000256" key="18">
    <source>
        <dbReference type="PIRSR" id="PIRSR039050-51"/>
    </source>
</evidence>
<evidence type="ECO:0000256" key="16">
    <source>
        <dbReference type="PIRNR" id="PIRNR039050"/>
    </source>
</evidence>
<dbReference type="Pfam" id="PF00211">
    <property type="entry name" value="Guanylate_cyc"/>
    <property type="match status" value="2"/>
</dbReference>
<comment type="subcellular location">
    <subcellularLocation>
        <location evidence="3">Membrane</location>
        <topology evidence="3">Multi-pass membrane protein</topology>
    </subcellularLocation>
</comment>
<evidence type="ECO:0000256" key="20">
    <source>
        <dbReference type="SAM" id="Phobius"/>
    </source>
</evidence>
<evidence type="ECO:0000256" key="2">
    <source>
        <dbReference type="ARBA" id="ARBA00001936"/>
    </source>
</evidence>
<comment type="function">
    <text evidence="16">Catalyzes the formation of the signaling molecule cAMP in response to G-protein signaling.</text>
</comment>
<feature type="transmembrane region" description="Helical" evidence="20">
    <location>
        <begin position="172"/>
        <end position="193"/>
    </location>
</feature>
<keyword evidence="7" id="KW-0677">Repeat</keyword>
<keyword evidence="10 16" id="KW-0460">Magnesium</keyword>
<keyword evidence="9 16" id="KW-0067">ATP-binding</keyword>
<evidence type="ECO:0000256" key="6">
    <source>
        <dbReference type="ARBA" id="ARBA00022723"/>
    </source>
</evidence>
<feature type="binding site" evidence="17">
    <location>
        <position position="357"/>
    </location>
    <ligand>
        <name>ATP</name>
        <dbReference type="ChEBI" id="CHEBI:30616"/>
    </ligand>
</feature>
<keyword evidence="15 16" id="KW-0456">Lyase</keyword>
<feature type="transmembrane region" description="Helical" evidence="20">
    <location>
        <begin position="60"/>
        <end position="78"/>
    </location>
</feature>
<organism evidence="22">
    <name type="scientific">Cacopsylla melanoneura</name>
    <dbReference type="NCBI Taxonomy" id="428564"/>
    <lineage>
        <taxon>Eukaryota</taxon>
        <taxon>Metazoa</taxon>
        <taxon>Ecdysozoa</taxon>
        <taxon>Arthropoda</taxon>
        <taxon>Hexapoda</taxon>
        <taxon>Insecta</taxon>
        <taxon>Pterygota</taxon>
        <taxon>Neoptera</taxon>
        <taxon>Paraneoptera</taxon>
        <taxon>Hemiptera</taxon>
        <taxon>Sternorrhyncha</taxon>
        <taxon>Psylloidea</taxon>
        <taxon>Psyllidae</taxon>
        <taxon>Psyllinae</taxon>
        <taxon>Cacopsylla</taxon>
    </lineage>
</organism>